<proteinExistence type="predicted"/>
<reference evidence="3 4" key="1">
    <citation type="submission" date="2013-12" db="EMBL/GenBank/DDBJ databases">
        <title>Comparative genomics of relapsing fever spirochetes.</title>
        <authorList>
            <person name="Schwan T.G."/>
            <person name="Raffel S.J."/>
            <person name="Porcella S.F."/>
        </authorList>
    </citation>
    <scope>NUCLEOTIDE SEQUENCE [LARGE SCALE GENOMIC DNA]</scope>
    <source>
        <strain evidence="3 4">CR2A</strain>
    </source>
</reference>
<dbReference type="InterPro" id="IPR058550">
    <property type="entry name" value="Plasmid_parti_N"/>
</dbReference>
<dbReference type="EMBL" id="AZIT01000032">
    <property type="protein sequence ID" value="ETZ17556.1"/>
    <property type="molecule type" value="Genomic_DNA"/>
</dbReference>
<evidence type="ECO:0000259" key="2">
    <source>
        <dbReference type="Pfam" id="PF25882"/>
    </source>
</evidence>
<dbReference type="Pfam" id="PF01672">
    <property type="entry name" value="Plasmid_parti_N"/>
    <property type="match status" value="1"/>
</dbReference>
<dbReference type="PATRIC" id="fig|1432657.3.peg.1470"/>
<feature type="domain" description="Plasmid partition protein putative C-terminal" evidence="2">
    <location>
        <begin position="126"/>
        <end position="177"/>
    </location>
</feature>
<dbReference type="AlphaFoldDB" id="W6TWW7"/>
<dbReference type="NCBIfam" id="NF033725">
    <property type="entry name" value="borfam_49"/>
    <property type="match status" value="1"/>
</dbReference>
<dbReference type="InterPro" id="IPR058551">
    <property type="entry name" value="Plasmid_parti_C"/>
</dbReference>
<dbReference type="InterPro" id="IPR002596">
    <property type="entry name" value="Plasmid_parti"/>
</dbReference>
<dbReference type="Pfam" id="PF25882">
    <property type="entry name" value="Plasmid_parti_C"/>
    <property type="match status" value="1"/>
</dbReference>
<evidence type="ECO:0000313" key="3">
    <source>
        <dbReference type="EMBL" id="ETZ17556.1"/>
    </source>
</evidence>
<name>W6TWW7_9SPIR</name>
<accession>W6TWW7</accession>
<comment type="caution">
    <text evidence="3">The sequence shown here is derived from an EMBL/GenBank/DDBJ whole genome shotgun (WGS) entry which is preliminary data.</text>
</comment>
<sequence length="177" mass="21323">MLNMNIKINDRVLANKEEQQDVRNYYNSLKDKLKENFKREIYYKVESMKILKEIKDNEYYKLDNYKSFEGFIKDYKVAKTQAYAYLRLANALHNGIIEENYIIENGIHNALDLIGHEGSKTVRKSKQNKIKPLRFQLKKQASYDFYKKNSKFTGYLLDMLFENEKEIIEKFLKKFKE</sequence>
<evidence type="ECO:0000259" key="1">
    <source>
        <dbReference type="Pfam" id="PF01672"/>
    </source>
</evidence>
<protein>
    <submittedName>
        <fullName evidence="3">Putative plasmid partition protein</fullName>
    </submittedName>
</protein>
<feature type="domain" description="Plasmid partition protein putative N-terminal" evidence="1">
    <location>
        <begin position="16"/>
        <end position="117"/>
    </location>
</feature>
<organism evidence="3 4">
    <name type="scientific">Borrelia duttonii CR2A</name>
    <dbReference type="NCBI Taxonomy" id="1432657"/>
    <lineage>
        <taxon>Bacteria</taxon>
        <taxon>Pseudomonadati</taxon>
        <taxon>Spirochaetota</taxon>
        <taxon>Spirochaetia</taxon>
        <taxon>Spirochaetales</taxon>
        <taxon>Borreliaceae</taxon>
        <taxon>Borrelia</taxon>
    </lineage>
</organism>
<evidence type="ECO:0000313" key="4">
    <source>
        <dbReference type="Proteomes" id="UP000019148"/>
    </source>
</evidence>
<dbReference type="Proteomes" id="UP000019148">
    <property type="component" value="Unassembled WGS sequence"/>
</dbReference>
<gene>
    <name evidence="3" type="ORF">BDCR2A_01525</name>
</gene>